<evidence type="ECO:0000256" key="10">
    <source>
        <dbReference type="RuleBase" id="RU363063"/>
    </source>
</evidence>
<evidence type="ECO:0000256" key="2">
    <source>
        <dbReference type="ARBA" id="ARBA00008661"/>
    </source>
</evidence>
<evidence type="ECO:0000256" key="1">
    <source>
        <dbReference type="ARBA" id="ARBA00004323"/>
    </source>
</evidence>
<dbReference type="Proteomes" id="UP000271098">
    <property type="component" value="Unassembled WGS sequence"/>
</dbReference>
<dbReference type="OrthoDB" id="6355886at2759"/>
<evidence type="ECO:0000313" key="13">
    <source>
        <dbReference type="WBParaSite" id="GPUH_0001817701-mRNA-1"/>
    </source>
</evidence>
<dbReference type="WBParaSite" id="GPUH_0001817701-mRNA-1">
    <property type="protein sequence ID" value="GPUH_0001817701-mRNA-1"/>
    <property type="gene ID" value="GPUH_0001817701"/>
</dbReference>
<evidence type="ECO:0000256" key="6">
    <source>
        <dbReference type="ARBA" id="ARBA00022968"/>
    </source>
</evidence>
<comment type="subcellular location">
    <subcellularLocation>
        <location evidence="1 10">Golgi apparatus membrane</location>
        <topology evidence="1 10">Single-pass type II membrane protein</topology>
    </subcellularLocation>
</comment>
<name>A0A183EB11_9BILA</name>
<reference evidence="11 12" key="2">
    <citation type="submission" date="2018-11" db="EMBL/GenBank/DDBJ databases">
        <authorList>
            <consortium name="Pathogen Informatics"/>
        </authorList>
    </citation>
    <scope>NUCLEOTIDE SEQUENCE [LARGE SCALE GENOMIC DNA]</scope>
</reference>
<keyword evidence="3 10" id="KW-0328">Glycosyltransferase</keyword>
<keyword evidence="9" id="KW-0472">Membrane</keyword>
<sequence>MQAAMWISFVDAFCPKVSYILKMDDDAMINYFALVQMLQARSNLTSQLVFKPKTLACMVSSDNAVARCGSKWAVMKDEYLEDSFPPYCIGWYYLLTSDLIKPILRELPYCTYFWIDDVHITGHIAQRAQAHFENWTNTSMMTNPKSSAMIDGHVIFMLTKSVNERKQIWAKLRRKYGHDEQESGKTTIQKFR</sequence>
<evidence type="ECO:0000313" key="11">
    <source>
        <dbReference type="EMBL" id="VDN31154.1"/>
    </source>
</evidence>
<keyword evidence="12" id="KW-1185">Reference proteome</keyword>
<dbReference type="GO" id="GO:0016758">
    <property type="term" value="F:hexosyltransferase activity"/>
    <property type="evidence" value="ECO:0007669"/>
    <property type="project" value="InterPro"/>
</dbReference>
<proteinExistence type="inferred from homology"/>
<reference evidence="13" key="1">
    <citation type="submission" date="2016-06" db="UniProtKB">
        <authorList>
            <consortium name="WormBaseParasite"/>
        </authorList>
    </citation>
    <scope>IDENTIFICATION</scope>
</reference>
<evidence type="ECO:0000256" key="3">
    <source>
        <dbReference type="ARBA" id="ARBA00022676"/>
    </source>
</evidence>
<keyword evidence="6" id="KW-0735">Signal-anchor</keyword>
<dbReference type="InterPro" id="IPR002659">
    <property type="entry name" value="Glyco_trans_31"/>
</dbReference>
<evidence type="ECO:0000313" key="12">
    <source>
        <dbReference type="Proteomes" id="UP000271098"/>
    </source>
</evidence>
<gene>
    <name evidence="11" type="ORF">GPUH_LOCUS18152</name>
</gene>
<dbReference type="EC" id="2.4.1.-" evidence="10"/>
<dbReference type="GO" id="GO:0006493">
    <property type="term" value="P:protein O-linked glycosylation"/>
    <property type="evidence" value="ECO:0007669"/>
    <property type="project" value="TreeGrafter"/>
</dbReference>
<comment type="similarity">
    <text evidence="2 10">Belongs to the glycosyltransferase 31 family.</text>
</comment>
<keyword evidence="5" id="KW-0812">Transmembrane</keyword>
<evidence type="ECO:0000256" key="4">
    <source>
        <dbReference type="ARBA" id="ARBA00022679"/>
    </source>
</evidence>
<dbReference type="AlphaFoldDB" id="A0A183EB11"/>
<keyword evidence="8 10" id="KW-0333">Golgi apparatus</keyword>
<dbReference type="PANTHER" id="PTHR11214">
    <property type="entry name" value="BETA-1,3-N-ACETYLGLUCOSAMINYLTRANSFERASE"/>
    <property type="match status" value="1"/>
</dbReference>
<evidence type="ECO:0000256" key="7">
    <source>
        <dbReference type="ARBA" id="ARBA00022989"/>
    </source>
</evidence>
<dbReference type="PANTHER" id="PTHR11214:SF3">
    <property type="entry name" value="BETA-1,3-GALACTOSYLTRANSFERASE 6"/>
    <property type="match status" value="1"/>
</dbReference>
<dbReference type="Pfam" id="PF01762">
    <property type="entry name" value="Galactosyl_T"/>
    <property type="match status" value="1"/>
</dbReference>
<dbReference type="GO" id="GO:0000139">
    <property type="term" value="C:Golgi membrane"/>
    <property type="evidence" value="ECO:0007669"/>
    <property type="project" value="UniProtKB-SubCell"/>
</dbReference>
<keyword evidence="4" id="KW-0808">Transferase</keyword>
<keyword evidence="7" id="KW-1133">Transmembrane helix</keyword>
<evidence type="ECO:0000256" key="8">
    <source>
        <dbReference type="ARBA" id="ARBA00023034"/>
    </source>
</evidence>
<evidence type="ECO:0000256" key="5">
    <source>
        <dbReference type="ARBA" id="ARBA00022692"/>
    </source>
</evidence>
<protein>
    <recommendedName>
        <fullName evidence="10">Hexosyltransferase</fullName>
        <ecNumber evidence="10">2.4.1.-</ecNumber>
    </recommendedName>
</protein>
<evidence type="ECO:0000256" key="9">
    <source>
        <dbReference type="ARBA" id="ARBA00023136"/>
    </source>
</evidence>
<organism evidence="13">
    <name type="scientific">Gongylonema pulchrum</name>
    <dbReference type="NCBI Taxonomy" id="637853"/>
    <lineage>
        <taxon>Eukaryota</taxon>
        <taxon>Metazoa</taxon>
        <taxon>Ecdysozoa</taxon>
        <taxon>Nematoda</taxon>
        <taxon>Chromadorea</taxon>
        <taxon>Rhabditida</taxon>
        <taxon>Spirurina</taxon>
        <taxon>Spiruromorpha</taxon>
        <taxon>Spiruroidea</taxon>
        <taxon>Gongylonematidae</taxon>
        <taxon>Gongylonema</taxon>
    </lineage>
</organism>
<accession>A0A183EB11</accession>
<dbReference type="EMBL" id="UYRT01086294">
    <property type="protein sequence ID" value="VDN31154.1"/>
    <property type="molecule type" value="Genomic_DNA"/>
</dbReference>